<dbReference type="SUPFAM" id="SSF55961">
    <property type="entry name" value="Bet v1-like"/>
    <property type="match status" value="1"/>
</dbReference>
<organism evidence="4 5">
    <name type="scientific">Nannocystis exedens</name>
    <dbReference type="NCBI Taxonomy" id="54"/>
    <lineage>
        <taxon>Bacteria</taxon>
        <taxon>Pseudomonadati</taxon>
        <taxon>Myxococcota</taxon>
        <taxon>Polyangia</taxon>
        <taxon>Nannocystales</taxon>
        <taxon>Nannocystaceae</taxon>
        <taxon>Nannocystis</taxon>
    </lineage>
</organism>
<evidence type="ECO:0000256" key="1">
    <source>
        <dbReference type="ARBA" id="ARBA00006817"/>
    </source>
</evidence>
<gene>
    <name evidence="4" type="ORF">SAMN02745121_01411</name>
</gene>
<dbReference type="InterPro" id="IPR023393">
    <property type="entry name" value="START-like_dom_sf"/>
</dbReference>
<dbReference type="Proteomes" id="UP000199400">
    <property type="component" value="Unassembled WGS sequence"/>
</dbReference>
<evidence type="ECO:0000313" key="4">
    <source>
        <dbReference type="EMBL" id="SFD75862.1"/>
    </source>
</evidence>
<dbReference type="InterPro" id="IPR037401">
    <property type="entry name" value="SnoaL-like"/>
</dbReference>
<evidence type="ECO:0000259" key="2">
    <source>
        <dbReference type="Pfam" id="PF08327"/>
    </source>
</evidence>
<reference evidence="5" key="1">
    <citation type="submission" date="2016-10" db="EMBL/GenBank/DDBJ databases">
        <authorList>
            <person name="Varghese N."/>
            <person name="Submissions S."/>
        </authorList>
    </citation>
    <scope>NUCLEOTIDE SEQUENCE [LARGE SCALE GENOMIC DNA]</scope>
    <source>
        <strain evidence="5">ATCC 25963</strain>
    </source>
</reference>
<feature type="domain" description="SnoaL-like" evidence="3">
    <location>
        <begin position="159"/>
        <end position="279"/>
    </location>
</feature>
<protein>
    <submittedName>
        <fullName evidence="4">Uncharacterized conserved protein YndB, AHSA1/START domain</fullName>
    </submittedName>
</protein>
<dbReference type="InterPro" id="IPR013538">
    <property type="entry name" value="ASHA1/2-like_C"/>
</dbReference>
<dbReference type="CDD" id="cd07814">
    <property type="entry name" value="SRPBCC_CalC_Aha1-like"/>
    <property type="match status" value="1"/>
</dbReference>
<dbReference type="EMBL" id="FOMX01000004">
    <property type="protein sequence ID" value="SFD75862.1"/>
    <property type="molecule type" value="Genomic_DNA"/>
</dbReference>
<evidence type="ECO:0000313" key="5">
    <source>
        <dbReference type="Proteomes" id="UP000199400"/>
    </source>
</evidence>
<dbReference type="RefSeq" id="WP_211302477.1">
    <property type="nucleotide sequence ID" value="NZ_FOMX01000004.1"/>
</dbReference>
<keyword evidence="5" id="KW-1185">Reference proteome</keyword>
<comment type="similarity">
    <text evidence="1">Belongs to the AHA1 family.</text>
</comment>
<dbReference type="STRING" id="54.SAMN02745121_01411"/>
<proteinExistence type="inferred from homology"/>
<dbReference type="AlphaFoldDB" id="A0A1I1UYG1"/>
<feature type="domain" description="Activator of Hsp90 ATPase homologue 1/2-like C-terminal" evidence="2">
    <location>
        <begin position="19"/>
        <end position="148"/>
    </location>
</feature>
<dbReference type="Gene3D" id="3.30.530.20">
    <property type="match status" value="1"/>
</dbReference>
<dbReference type="SUPFAM" id="SSF54427">
    <property type="entry name" value="NTF2-like"/>
    <property type="match status" value="1"/>
</dbReference>
<dbReference type="Pfam" id="PF08327">
    <property type="entry name" value="AHSA1"/>
    <property type="match status" value="1"/>
</dbReference>
<sequence>MTRPDDSQDREIEIVRVFDAPRERVFDSWIRAEHVREWFAPEGYITTDCEVDARPEGSLRVEYRSERGARFSERGRFIEVSRPERLSFTLTQVSESSAGPETVVTVTFTAVGDATEVRFHQTGFESTQRRDGNAEGWNECFAKLGRHLATSGAAEAELRALYRAWSLATATRDLDASMAPVARDIVSYEHEAPLQVVGVEAVREVCRRGFEAAQGDIGWDVPDLRVMVCGDLAVTWGLNRMQAQQPGQPPVERWSRGTRVFRKVGGAWQMVHQHVSFPYDPQTSQARLDLRPDDR</sequence>
<dbReference type="InterPro" id="IPR032710">
    <property type="entry name" value="NTF2-like_dom_sf"/>
</dbReference>
<dbReference type="Pfam" id="PF13474">
    <property type="entry name" value="SnoaL_3"/>
    <property type="match status" value="1"/>
</dbReference>
<name>A0A1I1UYG1_9BACT</name>
<dbReference type="Gene3D" id="3.10.450.50">
    <property type="match status" value="1"/>
</dbReference>
<accession>A0A1I1UYG1</accession>
<evidence type="ECO:0000259" key="3">
    <source>
        <dbReference type="Pfam" id="PF13474"/>
    </source>
</evidence>